<organism evidence="3 4">
    <name type="scientific">Fusarium denticulatum</name>
    <dbReference type="NCBI Taxonomy" id="48507"/>
    <lineage>
        <taxon>Eukaryota</taxon>
        <taxon>Fungi</taxon>
        <taxon>Dikarya</taxon>
        <taxon>Ascomycota</taxon>
        <taxon>Pezizomycotina</taxon>
        <taxon>Sordariomycetes</taxon>
        <taxon>Hypocreomycetidae</taxon>
        <taxon>Hypocreales</taxon>
        <taxon>Nectriaceae</taxon>
        <taxon>Fusarium</taxon>
        <taxon>Fusarium fujikuroi species complex</taxon>
    </lineage>
</organism>
<feature type="region of interest" description="Disordered" evidence="2">
    <location>
        <begin position="1"/>
        <end position="37"/>
    </location>
</feature>
<accession>A0A8H5XJ55</accession>
<dbReference type="GO" id="GO:0032259">
    <property type="term" value="P:methylation"/>
    <property type="evidence" value="ECO:0007669"/>
    <property type="project" value="UniProtKB-KW"/>
</dbReference>
<dbReference type="PANTHER" id="PTHR43591">
    <property type="entry name" value="METHYLTRANSFERASE"/>
    <property type="match status" value="1"/>
</dbReference>
<dbReference type="PANTHER" id="PTHR43591:SF31">
    <property type="entry name" value="LAEA-LIKE, PUTATIVE (AFU_ORTHOLOGUE AFUA_8G01930)-RELATED"/>
    <property type="match status" value="1"/>
</dbReference>
<reference evidence="3 4" key="1">
    <citation type="submission" date="2020-05" db="EMBL/GenBank/DDBJ databases">
        <title>Identification and distribution of gene clusters putatively required for synthesis of sphingolipid metabolism inhibitors in phylogenetically diverse species of the filamentous fungus Fusarium.</title>
        <authorList>
            <person name="Kim H.-S."/>
            <person name="Busman M."/>
            <person name="Brown D.W."/>
            <person name="Divon H."/>
            <person name="Uhlig S."/>
            <person name="Proctor R.H."/>
        </authorList>
    </citation>
    <scope>NUCLEOTIDE SEQUENCE [LARGE SCALE GENOMIC DNA]</scope>
    <source>
        <strain evidence="3 4">NRRL 25311</strain>
    </source>
</reference>
<name>A0A8H5XJ55_9HYPO</name>
<dbReference type="CDD" id="cd02440">
    <property type="entry name" value="AdoMet_MTases"/>
    <property type="match status" value="1"/>
</dbReference>
<keyword evidence="4" id="KW-1185">Reference proteome</keyword>
<dbReference type="GO" id="GO:0008168">
    <property type="term" value="F:methyltransferase activity"/>
    <property type="evidence" value="ECO:0007669"/>
    <property type="project" value="UniProtKB-KW"/>
</dbReference>
<dbReference type="SUPFAM" id="SSF53335">
    <property type="entry name" value="S-adenosyl-L-methionine-dependent methyltransferases"/>
    <property type="match status" value="1"/>
</dbReference>
<protein>
    <submittedName>
        <fullName evidence="3">Methyltransferase</fullName>
    </submittedName>
</protein>
<comment type="caution">
    <text evidence="3">The sequence shown here is derived from an EMBL/GenBank/DDBJ whole genome shotgun (WGS) entry which is preliminary data.</text>
</comment>
<evidence type="ECO:0000256" key="2">
    <source>
        <dbReference type="SAM" id="MobiDB-lite"/>
    </source>
</evidence>
<keyword evidence="3" id="KW-0808">Transferase</keyword>
<gene>
    <name evidence="3" type="ORF">FDENT_861</name>
</gene>
<dbReference type="Gene3D" id="3.40.50.150">
    <property type="entry name" value="Vaccinia Virus protein VP39"/>
    <property type="match status" value="1"/>
</dbReference>
<dbReference type="EMBL" id="JAAOAK010000018">
    <property type="protein sequence ID" value="KAF5694733.1"/>
    <property type="molecule type" value="Genomic_DNA"/>
</dbReference>
<comment type="similarity">
    <text evidence="1">Belongs to the methyltransferase superfamily. LaeA methyltransferase family.</text>
</comment>
<keyword evidence="3" id="KW-0489">Methyltransferase</keyword>
<dbReference type="AlphaFoldDB" id="A0A8H5XJ55"/>
<dbReference type="Proteomes" id="UP000562682">
    <property type="component" value="Unassembled WGS sequence"/>
</dbReference>
<evidence type="ECO:0000313" key="3">
    <source>
        <dbReference type="EMBL" id="KAF5694733.1"/>
    </source>
</evidence>
<proteinExistence type="inferred from homology"/>
<evidence type="ECO:0000313" key="4">
    <source>
        <dbReference type="Proteomes" id="UP000562682"/>
    </source>
</evidence>
<dbReference type="Pfam" id="PF13489">
    <property type="entry name" value="Methyltransf_23"/>
    <property type="match status" value="1"/>
</dbReference>
<evidence type="ECO:0000256" key="1">
    <source>
        <dbReference type="ARBA" id="ARBA00038158"/>
    </source>
</evidence>
<dbReference type="InterPro" id="IPR029063">
    <property type="entry name" value="SAM-dependent_MTases_sf"/>
</dbReference>
<sequence>MCADEDPLAVDEHAAPDDTDADSAIGDDNASDTTSLRSSILRYREENGRTYHAYKDGAYALPNDEIENERLDLQHHLFLLTFDERLHAAPLPKTLNRAFDAGCGTGIWAIEFADEHPECEVIGVDLSPIQPSAIPPNASFYVDDLEESWDYSNKFDFVFARFLTGSILDWPKFFSESYKNLNPGGRIEMIDIIYPLLSDDDTLTKDSALSKWSELLHDIFTKNGRPMDSALKYKDQLEAAGFVDVNIVKRKWPLNRWPKDPKHKQIGTWAQQNTLDALAALSLAVFTRPDGQGGLGWSKEEVEVFLTDVRKDIKNINIHSYWPIWSVYATKPE</sequence>